<dbReference type="SUPFAM" id="SSF49478">
    <property type="entry name" value="Cna protein B-type domain"/>
    <property type="match status" value="6"/>
</dbReference>
<evidence type="ECO:0000313" key="6">
    <source>
        <dbReference type="EMBL" id="MBC8544016.1"/>
    </source>
</evidence>
<accession>A0A926DTY1</accession>
<keyword evidence="2" id="KW-0964">Secreted</keyword>
<protein>
    <submittedName>
        <fullName evidence="6">Cys-Gln thioester bond-forming surface protein</fullName>
    </submittedName>
</protein>
<gene>
    <name evidence="6" type="ORF">H8730_10705</name>
</gene>
<dbReference type="EMBL" id="JACRSQ010000015">
    <property type="protein sequence ID" value="MBC8544016.1"/>
    <property type="molecule type" value="Genomic_DNA"/>
</dbReference>
<evidence type="ECO:0000313" key="7">
    <source>
        <dbReference type="Proteomes" id="UP000657006"/>
    </source>
</evidence>
<feature type="domain" description="SpaA-like prealbumin fold" evidence="5">
    <location>
        <begin position="1113"/>
        <end position="1186"/>
    </location>
</feature>
<evidence type="ECO:0000256" key="2">
    <source>
        <dbReference type="ARBA" id="ARBA00022525"/>
    </source>
</evidence>
<evidence type="ECO:0000256" key="4">
    <source>
        <dbReference type="SAM" id="Phobius"/>
    </source>
</evidence>
<feature type="domain" description="SpaA-like prealbumin fold" evidence="5">
    <location>
        <begin position="555"/>
        <end position="629"/>
    </location>
</feature>
<sequence length="1616" mass="180349">MGHTFHWKRLVIAISLAMFVLIQPKTRAEDWSNRLDMRVYDGFMRREIKTWNGVEAGGGNYSCMFLRSDVQGTITGQKLEAGTPVYCVEPGTRIHNNAQMTANPDGPQNLTELTNPTLTNKGDIEKIIGRILLYGGNWHWGGWVKPMAQGGGLETYLATQALIWETVIGERDDTFTHIAKPTWAAADSQNAKELYSGIETYETTFQQEYARIEMAVQNHMKRPSFTYATAVEAMDNTRRVQNRSVTLDDANGIVSSYQFIATGAQIDSIGNSLKITLHEATDSVLATGQKQSAGNTEIPLLWTTSTAGERTQTCITPAGTGADTVSAYVALQLTTGDLEIEKVTKNNDGKRDGFTFGVFTDAECLDQIDTLISDQKGIAAKTGLLPGTYWIKEIGVPQEFIIASDNPQKVVIEGEKTATVTFQNNRKRGEIILRKINRKPEWGEYSLQGAVYGLYAAETIRDANGKTWYEAGQEVDRTATDEAGIGKFTDIRLGRYYVKELAAPRGYILDTTPYDVALLAEDGQEEILRKRIDVYEQPQTGQILLSKYSADSAVTDENGSYSLAGAEFRVYRDAECTVQADVMITDEEGKAVSANLPLGTYYVKEIHASPGYQVSEKPYVVRLQYGGQTANLVKAHLNIPQKPQYGQISIVKQDSETGSEPQGDADLGGAVYEIHYQEPDGELVETIQAGEGEVIAYSSDALPLGTYYVIEKQPPQGYTLNSEALRVEVAYEGERVEIARKQVCIQDRVIQGKISLTKFADTAPAGQGAARKPLQGVVFGIYRKSDNAEVATVKTNEMGYAQSDWLPYGRYCVREIQPLEGYGDIEEFDVEIWEDQKTYYYILENHPIQSYVRIEKRDAATGEVIPVAGAKFQMVNEKTGEEVRYKIYYPTEQWLCEFETDDSGTLTLPGPLGYGRYLLYEKKAPDGYILNENPVQFSVETDIESPIVVSFFDQAAKGEIEVVKTGEILSDTYVEKTDYGLLYHPIYEKRGLEGASFEIIAAEDIYTPDHTKQVEKGEIVDTITTGVDGRAKSGKLYLGRYRVREVTAPPGFVRDTAVNTVELRYQDQTAEVITETVAMENRRQRAIVQVQKAAEQVVWCENGPQYQYGPGEGFVFGLYAAQNFFSTQKETAIIPQDSLVDILITGQDGSAKSKTDLPLGEYYLRELDGPLGYLAADTTYNVDASYRGADTSEFLVTPRDEEGETMQIENELIKKRIHVLKVEDGGEIGLEGAEYQVRTLDGMLVETLKTDERGSALSTYLPLGEYELIEVTPPPGFALDSQVSQVTLDIESPDRITLHRINHPTTWKIQKSDVLTGKALEDAELEILDERGRSLMCQTTDSSGLVEITGLLPGRYTFREIRQPNGYQLDQGVYHFWIDEDGRGHGDSLLFNRPVEWTIQKMDTYSSEPLAGARLRIKAMSSGETIEKVTDAEGRIHLQNLLEGVYTFQEIRQPDGYRVDPRQYQFEVYADGSVKGVKEIWNEPAVWRIWKQDQQTGKELQGAKIGLYDSHGVQLLTVETNEEGYVDFSYLTPGRYYFCEIVAPPDYQLNDATYQFEVLEDGTIQGDSIVLNDRMANPKTGDSNTLVRIVLLGLGMMASIGGIIALKIRSRRRWKS</sequence>
<evidence type="ECO:0000256" key="1">
    <source>
        <dbReference type="ARBA" id="ARBA00007257"/>
    </source>
</evidence>
<feature type="domain" description="SpaA-like prealbumin fold" evidence="5">
    <location>
        <begin position="852"/>
        <end position="942"/>
    </location>
</feature>
<evidence type="ECO:0000259" key="5">
    <source>
        <dbReference type="Pfam" id="PF17802"/>
    </source>
</evidence>
<dbReference type="InterPro" id="IPR041033">
    <property type="entry name" value="SpaA_PFL_dom_1"/>
</dbReference>
<feature type="domain" description="SpaA-like prealbumin fold" evidence="5">
    <location>
        <begin position="989"/>
        <end position="1072"/>
    </location>
</feature>
<comment type="similarity">
    <text evidence="1">Belongs to the serine-aspartate repeat-containing protein (SDr) family.</text>
</comment>
<dbReference type="Proteomes" id="UP000657006">
    <property type="component" value="Unassembled WGS sequence"/>
</dbReference>
<name>A0A926DTY1_9FIRM</name>
<proteinExistence type="inferred from homology"/>
<feature type="domain" description="SpaA-like prealbumin fold" evidence="5">
    <location>
        <begin position="771"/>
        <end position="842"/>
    </location>
</feature>
<feature type="transmembrane region" description="Helical" evidence="4">
    <location>
        <begin position="1586"/>
        <end position="1606"/>
    </location>
</feature>
<dbReference type="RefSeq" id="WP_177717821.1">
    <property type="nucleotide sequence ID" value="NZ_JACRSQ010000015.1"/>
</dbReference>
<keyword evidence="4" id="KW-0812">Transmembrane</keyword>
<keyword evidence="4" id="KW-0472">Membrane</keyword>
<comment type="caution">
    <text evidence="6">The sequence shown here is derived from an EMBL/GenBank/DDBJ whole genome shotgun (WGS) entry which is preliminary data.</text>
</comment>
<keyword evidence="3" id="KW-0732">Signal</keyword>
<feature type="domain" description="SpaA-like prealbumin fold" evidence="5">
    <location>
        <begin position="647"/>
        <end position="737"/>
    </location>
</feature>
<feature type="domain" description="SpaA-like prealbumin fold" evidence="5">
    <location>
        <begin position="1307"/>
        <end position="1382"/>
    </location>
</feature>
<dbReference type="InterPro" id="IPR013783">
    <property type="entry name" value="Ig-like_fold"/>
</dbReference>
<feature type="domain" description="SpaA-like prealbumin fold" evidence="5">
    <location>
        <begin position="1398"/>
        <end position="1473"/>
    </location>
</feature>
<feature type="domain" description="SpaA-like prealbumin fold" evidence="5">
    <location>
        <begin position="336"/>
        <end position="425"/>
    </location>
</feature>
<dbReference type="PANTHER" id="PTHR36108">
    <property type="entry name" value="COLOSSIN-B-RELATED"/>
    <property type="match status" value="1"/>
</dbReference>
<dbReference type="Pfam" id="PF17802">
    <property type="entry name" value="SpaA"/>
    <property type="match status" value="12"/>
</dbReference>
<feature type="domain" description="SpaA-like prealbumin fold" evidence="5">
    <location>
        <begin position="1489"/>
        <end position="1564"/>
    </location>
</feature>
<keyword evidence="7" id="KW-1185">Reference proteome</keyword>
<organism evidence="6 7">
    <name type="scientific">Bianquea renquensis</name>
    <dbReference type="NCBI Taxonomy" id="2763661"/>
    <lineage>
        <taxon>Bacteria</taxon>
        <taxon>Bacillati</taxon>
        <taxon>Bacillota</taxon>
        <taxon>Clostridia</taxon>
        <taxon>Eubacteriales</taxon>
        <taxon>Bianqueaceae</taxon>
        <taxon>Bianquea</taxon>
    </lineage>
</organism>
<reference evidence="6" key="1">
    <citation type="submission" date="2020-08" db="EMBL/GenBank/DDBJ databases">
        <title>Genome public.</title>
        <authorList>
            <person name="Liu C."/>
            <person name="Sun Q."/>
        </authorList>
    </citation>
    <scope>NUCLEOTIDE SEQUENCE</scope>
    <source>
        <strain evidence="6">NSJ-32</strain>
    </source>
</reference>
<dbReference type="Gene3D" id="2.60.40.10">
    <property type="entry name" value="Immunoglobulins"/>
    <property type="match status" value="12"/>
</dbReference>
<dbReference type="PANTHER" id="PTHR36108:SF13">
    <property type="entry name" value="COLOSSIN-B-RELATED"/>
    <property type="match status" value="1"/>
</dbReference>
<evidence type="ECO:0000256" key="3">
    <source>
        <dbReference type="ARBA" id="ARBA00022729"/>
    </source>
</evidence>
<feature type="domain" description="SpaA-like prealbumin fold" evidence="5">
    <location>
        <begin position="1216"/>
        <end position="1290"/>
    </location>
</feature>
<feature type="domain" description="SpaA-like prealbumin fold" evidence="5">
    <location>
        <begin position="443"/>
        <end position="523"/>
    </location>
</feature>
<keyword evidence="4" id="KW-1133">Transmembrane helix</keyword>